<keyword evidence="2" id="KW-1185">Reference proteome</keyword>
<protein>
    <submittedName>
        <fullName evidence="3">Protein rolling stone-like</fullName>
    </submittedName>
</protein>
<name>A0A1I7TUU2_9PELO</name>
<dbReference type="AlphaFoldDB" id="A0A1I7TUU2"/>
<feature type="transmembrane region" description="Helical" evidence="1">
    <location>
        <begin position="71"/>
        <end position="90"/>
    </location>
</feature>
<feature type="transmembrane region" description="Helical" evidence="1">
    <location>
        <begin position="38"/>
        <end position="59"/>
    </location>
</feature>
<evidence type="ECO:0000313" key="3">
    <source>
        <dbReference type="WBParaSite" id="Csp11.Scaffold629.g12006.t1"/>
    </source>
</evidence>
<keyword evidence="1" id="KW-0472">Membrane</keyword>
<sequence length="119" mass="14376">MLFSARWYWVLFAGTREFIAYQERLFYAASDEDQWSTVIYFFCIVGYLMACAVIGDFVYDRPSPPFDVLDPFVIITLHLFASIIYLFYWISLSPDEYNPCYYYLPDFYWGNYFLRLFPI</sequence>
<reference evidence="3" key="1">
    <citation type="submission" date="2016-11" db="UniProtKB">
        <authorList>
            <consortium name="WormBaseParasite"/>
        </authorList>
    </citation>
    <scope>IDENTIFICATION</scope>
</reference>
<keyword evidence="1" id="KW-1133">Transmembrane helix</keyword>
<dbReference type="WBParaSite" id="Csp11.Scaffold629.g12006.t1">
    <property type="protein sequence ID" value="Csp11.Scaffold629.g12006.t1"/>
    <property type="gene ID" value="Csp11.Scaffold629.g12006"/>
</dbReference>
<organism evidence="2 3">
    <name type="scientific">Caenorhabditis tropicalis</name>
    <dbReference type="NCBI Taxonomy" id="1561998"/>
    <lineage>
        <taxon>Eukaryota</taxon>
        <taxon>Metazoa</taxon>
        <taxon>Ecdysozoa</taxon>
        <taxon>Nematoda</taxon>
        <taxon>Chromadorea</taxon>
        <taxon>Rhabditida</taxon>
        <taxon>Rhabditina</taxon>
        <taxon>Rhabditomorpha</taxon>
        <taxon>Rhabditoidea</taxon>
        <taxon>Rhabditidae</taxon>
        <taxon>Peloderinae</taxon>
        <taxon>Caenorhabditis</taxon>
    </lineage>
</organism>
<accession>A0A1I7TUU2</accession>
<evidence type="ECO:0000256" key="1">
    <source>
        <dbReference type="SAM" id="Phobius"/>
    </source>
</evidence>
<dbReference type="Proteomes" id="UP000095282">
    <property type="component" value="Unplaced"/>
</dbReference>
<keyword evidence="1" id="KW-0812">Transmembrane</keyword>
<evidence type="ECO:0000313" key="2">
    <source>
        <dbReference type="Proteomes" id="UP000095282"/>
    </source>
</evidence>
<proteinExistence type="predicted"/>